<keyword evidence="1" id="KW-0812">Transmembrane</keyword>
<dbReference type="AlphaFoldDB" id="A0A381PRN1"/>
<feature type="transmembrane region" description="Helical" evidence="1">
    <location>
        <begin position="497"/>
        <end position="518"/>
    </location>
</feature>
<feature type="transmembrane region" description="Helical" evidence="1">
    <location>
        <begin position="440"/>
        <end position="460"/>
    </location>
</feature>
<evidence type="ECO:0000313" key="3">
    <source>
        <dbReference type="EMBL" id="SUZ69691.1"/>
    </source>
</evidence>
<evidence type="ECO:0000259" key="2">
    <source>
        <dbReference type="Pfam" id="PF13231"/>
    </source>
</evidence>
<dbReference type="InterPro" id="IPR038731">
    <property type="entry name" value="RgtA/B/C-like"/>
</dbReference>
<protein>
    <recommendedName>
        <fullName evidence="2">Glycosyltransferase RgtA/B/C/D-like domain-containing protein</fullName>
    </recommendedName>
</protein>
<organism evidence="3">
    <name type="scientific">marine metagenome</name>
    <dbReference type="NCBI Taxonomy" id="408172"/>
    <lineage>
        <taxon>unclassified sequences</taxon>
        <taxon>metagenomes</taxon>
        <taxon>ecological metagenomes</taxon>
    </lineage>
</organism>
<feature type="transmembrane region" description="Helical" evidence="1">
    <location>
        <begin position="530"/>
        <end position="551"/>
    </location>
</feature>
<gene>
    <name evidence="3" type="ORF">METZ01_LOCUS22545</name>
</gene>
<keyword evidence="1" id="KW-0472">Membrane</keyword>
<evidence type="ECO:0000256" key="1">
    <source>
        <dbReference type="SAM" id="Phobius"/>
    </source>
</evidence>
<feature type="transmembrane region" description="Helical" evidence="1">
    <location>
        <begin position="6"/>
        <end position="23"/>
    </location>
</feature>
<feature type="transmembrane region" description="Helical" evidence="1">
    <location>
        <begin position="268"/>
        <end position="286"/>
    </location>
</feature>
<name>A0A381PRN1_9ZZZZ</name>
<feature type="transmembrane region" description="Helical" evidence="1">
    <location>
        <begin position="65"/>
        <end position="83"/>
    </location>
</feature>
<feature type="transmembrane region" description="Helical" evidence="1">
    <location>
        <begin position="373"/>
        <end position="390"/>
    </location>
</feature>
<feature type="transmembrane region" description="Helical" evidence="1">
    <location>
        <begin position="335"/>
        <end position="353"/>
    </location>
</feature>
<feature type="transmembrane region" description="Helical" evidence="1">
    <location>
        <begin position="402"/>
        <end position="420"/>
    </location>
</feature>
<feature type="transmembrane region" description="Helical" evidence="1">
    <location>
        <begin position="218"/>
        <end position="236"/>
    </location>
</feature>
<sequence>MLYSLFSLILVAYLPGALVFRLPTFERERRERLAAEERVFWAIIISIAISSTIALALAWLEFYRFERLLLINGFLSGVIVALFRQGLRFEGSARLPNGTALAPIALICLGIWLYFPPAEYLMGGKDPGVYMNEGLQIAQSGSLVITDSLLASLPSESRDLFISEQPKSGTQAAHTGLRFMGYFVTDPDSGSVVGQFPHLYPIWIAIGYGLDSIDGARAIVGVWAILGVLALYFLGARLVGTIPALIGALLLSIHVIQIWYSRYPNSELVLQTVLLAGLLAFARAYVDELEFFGPVAATLLGLSMFVRFPAVLCLIAVVGAMLISTADNRRPRISFLAPFVMWQMVAGLYFFTILKPYVALPIEFVKNLTPSHIGLLVLGLLVTIFLCVSIQYKSVKIRVHSWLPTILGLVVCCGAIYAYFFRTPGGLLAPHDAFALRTYALYYLNPYGLVAALLGLVIVMRRSFWQAPALLLTTITVAFFYFYKIRIVPEHFWMARRFLPIILPMSLLFIGVVAFSGTHRTFPRERQARLRYLARFAIGLTFVALLGRQYVTASSQIMNHVEYEGLIPRLERIAETFTADDLIIVESRAASDLHVLALPLAYTYEKNVLVLSTPQPDELTFQEFIKWGHTHYQDIYFLGGGGTRLPVNTIAVEPVLSDRFQIPEYESSLNKYPTEVRFKEFDFGLYKFVPVTRERQPFVLDVGWMDDLQVVQFYAKEALSEDVTFRWSSKQSSVSIINAPPGSHQVTIWASDGGRPASEEPAYIAVSINDVKLGQALVTTGFLPYTFAIPPNVAADLGKATTQIPLFIEGNTWNPSKTLSTTDDRELGVMIDRVEIR</sequence>
<dbReference type="EMBL" id="UINC01001069">
    <property type="protein sequence ID" value="SUZ69691.1"/>
    <property type="molecule type" value="Genomic_DNA"/>
</dbReference>
<keyword evidence="1" id="KW-1133">Transmembrane helix</keyword>
<feature type="transmembrane region" description="Helical" evidence="1">
    <location>
        <begin position="95"/>
        <end position="115"/>
    </location>
</feature>
<feature type="transmembrane region" description="Helical" evidence="1">
    <location>
        <begin position="39"/>
        <end position="59"/>
    </location>
</feature>
<feature type="transmembrane region" description="Helical" evidence="1">
    <location>
        <begin position="242"/>
        <end position="261"/>
    </location>
</feature>
<dbReference type="Pfam" id="PF13231">
    <property type="entry name" value="PMT_2"/>
    <property type="match status" value="1"/>
</dbReference>
<reference evidence="3" key="1">
    <citation type="submission" date="2018-05" db="EMBL/GenBank/DDBJ databases">
        <authorList>
            <person name="Lanie J.A."/>
            <person name="Ng W.-L."/>
            <person name="Kazmierczak K.M."/>
            <person name="Andrzejewski T.M."/>
            <person name="Davidsen T.M."/>
            <person name="Wayne K.J."/>
            <person name="Tettelin H."/>
            <person name="Glass J.I."/>
            <person name="Rusch D."/>
            <person name="Podicherti R."/>
            <person name="Tsui H.-C.T."/>
            <person name="Winkler M.E."/>
        </authorList>
    </citation>
    <scope>NUCLEOTIDE SEQUENCE</scope>
</reference>
<feature type="transmembrane region" description="Helical" evidence="1">
    <location>
        <begin position="467"/>
        <end position="485"/>
    </location>
</feature>
<feature type="transmembrane region" description="Helical" evidence="1">
    <location>
        <begin position="298"/>
        <end position="323"/>
    </location>
</feature>
<accession>A0A381PRN1</accession>
<proteinExistence type="predicted"/>
<feature type="domain" description="Glycosyltransferase RgtA/B/C/D-like" evidence="2">
    <location>
        <begin position="205"/>
        <end position="330"/>
    </location>
</feature>